<evidence type="ECO:0000313" key="2">
    <source>
        <dbReference type="Proteomes" id="UP000094501"/>
    </source>
</evidence>
<comment type="caution">
    <text evidence="1">The sequence shown here is derived from an EMBL/GenBank/DDBJ whole genome shotgun (WGS) entry which is preliminary data.</text>
</comment>
<name>A0A1E3VWZ8_9HYPH</name>
<accession>A0A1E3VWZ8</accession>
<reference evidence="1 2" key="1">
    <citation type="journal article" date="2016" name="Environ. Microbiol.">
        <title>New Methyloceanibacter diversity from North Sea sediments includes methanotroph containing solely the soluble methane monooxygenase.</title>
        <authorList>
            <person name="Vekeman B."/>
            <person name="Kerckhof F.M."/>
            <person name="Cremers G."/>
            <person name="de Vos P."/>
            <person name="Vandamme P."/>
            <person name="Boon N."/>
            <person name="Op den Camp H.J."/>
            <person name="Heylen K."/>
        </authorList>
    </citation>
    <scope>NUCLEOTIDE SEQUENCE [LARGE SCALE GENOMIC DNA]</scope>
    <source>
        <strain evidence="1 2">R-67174</strain>
    </source>
</reference>
<keyword evidence="2" id="KW-1185">Reference proteome</keyword>
<protein>
    <submittedName>
        <fullName evidence="1">Uncharacterized protein</fullName>
    </submittedName>
</protein>
<gene>
    <name evidence="1" type="ORF">AUC68_11190</name>
</gene>
<proteinExistence type="predicted"/>
<evidence type="ECO:0000313" key="1">
    <source>
        <dbReference type="EMBL" id="ODR98057.1"/>
    </source>
</evidence>
<dbReference type="EMBL" id="LPWG01000014">
    <property type="protein sequence ID" value="ODR98057.1"/>
    <property type="molecule type" value="Genomic_DNA"/>
</dbReference>
<sequence>MASEVTPVVMLTMSGAALTVPDAASEIVRLAGSAVADRGRDAARMASAGRAMRRAAARGIGVSRFFGLVLEFGAHKESVMRRNCELQQKPLKGEASIDGDVFAPDGVVWTIIRPLRIGGP</sequence>
<dbReference type="AlphaFoldDB" id="A0A1E3VWZ8"/>
<organism evidence="1 2">
    <name type="scientific">Methyloceanibacter methanicus</name>
    <dbReference type="NCBI Taxonomy" id="1774968"/>
    <lineage>
        <taxon>Bacteria</taxon>
        <taxon>Pseudomonadati</taxon>
        <taxon>Pseudomonadota</taxon>
        <taxon>Alphaproteobacteria</taxon>
        <taxon>Hyphomicrobiales</taxon>
        <taxon>Hyphomicrobiaceae</taxon>
        <taxon>Methyloceanibacter</taxon>
    </lineage>
</organism>
<dbReference type="STRING" id="1774968.AUC68_11190"/>
<dbReference type="Proteomes" id="UP000094501">
    <property type="component" value="Unassembled WGS sequence"/>
</dbReference>